<dbReference type="EMBL" id="GBXM01081001">
    <property type="protein sequence ID" value="JAH27576.1"/>
    <property type="molecule type" value="Transcribed_RNA"/>
</dbReference>
<sequence length="46" mass="5269">MQLLIYLDTSDGTLETVPTFLFPTLNFKLPIKTYCINLTALQNLLH</sequence>
<dbReference type="AlphaFoldDB" id="A0A0E9REJ5"/>
<reference evidence="1" key="2">
    <citation type="journal article" date="2015" name="Fish Shellfish Immunol.">
        <title>Early steps in the European eel (Anguilla anguilla)-Vibrio vulnificus interaction in the gills: Role of the RtxA13 toxin.</title>
        <authorList>
            <person name="Callol A."/>
            <person name="Pajuelo D."/>
            <person name="Ebbesson L."/>
            <person name="Teles M."/>
            <person name="MacKenzie S."/>
            <person name="Amaro C."/>
        </authorList>
    </citation>
    <scope>NUCLEOTIDE SEQUENCE</scope>
</reference>
<protein>
    <submittedName>
        <fullName evidence="1">Uncharacterized protein</fullName>
    </submittedName>
</protein>
<evidence type="ECO:0000313" key="1">
    <source>
        <dbReference type="EMBL" id="JAH27576.1"/>
    </source>
</evidence>
<organism evidence="1">
    <name type="scientific">Anguilla anguilla</name>
    <name type="common">European freshwater eel</name>
    <name type="synonym">Muraena anguilla</name>
    <dbReference type="NCBI Taxonomy" id="7936"/>
    <lineage>
        <taxon>Eukaryota</taxon>
        <taxon>Metazoa</taxon>
        <taxon>Chordata</taxon>
        <taxon>Craniata</taxon>
        <taxon>Vertebrata</taxon>
        <taxon>Euteleostomi</taxon>
        <taxon>Actinopterygii</taxon>
        <taxon>Neopterygii</taxon>
        <taxon>Teleostei</taxon>
        <taxon>Anguilliformes</taxon>
        <taxon>Anguillidae</taxon>
        <taxon>Anguilla</taxon>
    </lineage>
</organism>
<reference evidence="1" key="1">
    <citation type="submission" date="2014-11" db="EMBL/GenBank/DDBJ databases">
        <authorList>
            <person name="Amaro Gonzalez C."/>
        </authorList>
    </citation>
    <scope>NUCLEOTIDE SEQUENCE</scope>
</reference>
<accession>A0A0E9REJ5</accession>
<name>A0A0E9REJ5_ANGAN</name>
<proteinExistence type="predicted"/>